<comment type="caution">
    <text evidence="7">The sequence shown here is derived from an EMBL/GenBank/DDBJ whole genome shotgun (WGS) entry which is preliminary data.</text>
</comment>
<dbReference type="InterPro" id="IPR050815">
    <property type="entry name" value="TF_fung"/>
</dbReference>
<dbReference type="CDD" id="cd12148">
    <property type="entry name" value="fungal_TF_MHR"/>
    <property type="match status" value="1"/>
</dbReference>
<dbReference type="InterPro" id="IPR007219">
    <property type="entry name" value="XnlR_reg_dom"/>
</dbReference>
<evidence type="ECO:0000256" key="3">
    <source>
        <dbReference type="ARBA" id="ARBA00023015"/>
    </source>
</evidence>
<accession>A0ABR3V3H5</accession>
<evidence type="ECO:0000256" key="2">
    <source>
        <dbReference type="ARBA" id="ARBA00022723"/>
    </source>
</evidence>
<dbReference type="Proteomes" id="UP001586593">
    <property type="component" value="Unassembled WGS sequence"/>
</dbReference>
<keyword evidence="5" id="KW-0539">Nucleus</keyword>
<dbReference type="PANTHER" id="PTHR47338:SF23">
    <property type="entry name" value="ZN(II)2CYS6 TRANSCRIPTION FACTOR (EUROFUNG)"/>
    <property type="match status" value="1"/>
</dbReference>
<keyword evidence="2" id="KW-0479">Metal-binding</keyword>
<dbReference type="EMBL" id="JAZHXJ010002877">
    <property type="protein sequence ID" value="KAL1836271.1"/>
    <property type="molecule type" value="Genomic_DNA"/>
</dbReference>
<dbReference type="Pfam" id="PF04082">
    <property type="entry name" value="Fungal_trans"/>
    <property type="match status" value="1"/>
</dbReference>
<dbReference type="SMART" id="SM00906">
    <property type="entry name" value="Fungal_trans"/>
    <property type="match status" value="1"/>
</dbReference>
<protein>
    <recommendedName>
        <fullName evidence="6">Xylanolytic transcriptional activator regulatory domain-containing protein</fullName>
    </recommendedName>
</protein>
<evidence type="ECO:0000256" key="4">
    <source>
        <dbReference type="ARBA" id="ARBA00023163"/>
    </source>
</evidence>
<gene>
    <name evidence="7" type="ORF">VTK73DRAFT_5111</name>
</gene>
<sequence length="347" mass="39054">MDRLSVENLQALVIIAFHDIGSGNASKAWSIVGSLTRTVEYLQLSVEAEDHEKQPLLKPLTSLPPPQNWTEEEERRRVFWNVFNLDRFCSVTTGWNTSLTSDDVHRRLPADGGLWHREESVITPYFGIWDRSAAKIGKSIALLPAHYPSPEAVDAASQTVAPLARGPGIALASGESATVDMSTVGAFAYCIEATESLSRVTTYFLQQKINFRDRQEVSSWLTRFKELDLRLVYWKMFLPQKWKDSNISRQPALINMDPNLTLAHVTHNTSMILLHQRIAYPEADWADIVKLPSFCSAETCQVAAVETANITQKYLKYTPDNSPVTSQFAFCAFVSARVLLGEFFQPR</sequence>
<dbReference type="PANTHER" id="PTHR47338">
    <property type="entry name" value="ZN(II)2CYS6 TRANSCRIPTION FACTOR (EUROFUNG)-RELATED"/>
    <property type="match status" value="1"/>
</dbReference>
<evidence type="ECO:0000256" key="1">
    <source>
        <dbReference type="ARBA" id="ARBA00004123"/>
    </source>
</evidence>
<name>A0ABR3V3H5_9PEZI</name>
<keyword evidence="8" id="KW-1185">Reference proteome</keyword>
<evidence type="ECO:0000313" key="7">
    <source>
        <dbReference type="EMBL" id="KAL1836271.1"/>
    </source>
</evidence>
<evidence type="ECO:0000313" key="8">
    <source>
        <dbReference type="Proteomes" id="UP001586593"/>
    </source>
</evidence>
<organism evidence="7 8">
    <name type="scientific">Phialemonium thermophilum</name>
    <dbReference type="NCBI Taxonomy" id="223376"/>
    <lineage>
        <taxon>Eukaryota</taxon>
        <taxon>Fungi</taxon>
        <taxon>Dikarya</taxon>
        <taxon>Ascomycota</taxon>
        <taxon>Pezizomycotina</taxon>
        <taxon>Sordariomycetes</taxon>
        <taxon>Sordariomycetidae</taxon>
        <taxon>Cephalothecales</taxon>
        <taxon>Cephalothecaceae</taxon>
        <taxon>Phialemonium</taxon>
    </lineage>
</organism>
<evidence type="ECO:0000259" key="6">
    <source>
        <dbReference type="SMART" id="SM00906"/>
    </source>
</evidence>
<feature type="domain" description="Xylanolytic transcriptional activator regulatory" evidence="6">
    <location>
        <begin position="28"/>
        <end position="115"/>
    </location>
</feature>
<proteinExistence type="predicted"/>
<comment type="subcellular location">
    <subcellularLocation>
        <location evidence="1">Nucleus</location>
    </subcellularLocation>
</comment>
<keyword evidence="3" id="KW-0805">Transcription regulation</keyword>
<evidence type="ECO:0000256" key="5">
    <source>
        <dbReference type="ARBA" id="ARBA00023242"/>
    </source>
</evidence>
<reference evidence="7 8" key="1">
    <citation type="journal article" date="2024" name="Commun. Biol.">
        <title>Comparative genomic analysis of thermophilic fungi reveals convergent evolutionary adaptations and gene losses.</title>
        <authorList>
            <person name="Steindorff A.S."/>
            <person name="Aguilar-Pontes M.V."/>
            <person name="Robinson A.J."/>
            <person name="Andreopoulos B."/>
            <person name="LaButti K."/>
            <person name="Kuo A."/>
            <person name="Mondo S."/>
            <person name="Riley R."/>
            <person name="Otillar R."/>
            <person name="Haridas S."/>
            <person name="Lipzen A."/>
            <person name="Grimwood J."/>
            <person name="Schmutz J."/>
            <person name="Clum A."/>
            <person name="Reid I.D."/>
            <person name="Moisan M.C."/>
            <person name="Butler G."/>
            <person name="Nguyen T.T.M."/>
            <person name="Dewar K."/>
            <person name="Conant G."/>
            <person name="Drula E."/>
            <person name="Henrissat B."/>
            <person name="Hansel C."/>
            <person name="Singer S."/>
            <person name="Hutchinson M.I."/>
            <person name="de Vries R.P."/>
            <person name="Natvig D.O."/>
            <person name="Powell A.J."/>
            <person name="Tsang A."/>
            <person name="Grigoriev I.V."/>
        </authorList>
    </citation>
    <scope>NUCLEOTIDE SEQUENCE [LARGE SCALE GENOMIC DNA]</scope>
    <source>
        <strain evidence="7 8">ATCC 24622</strain>
    </source>
</reference>
<keyword evidence="4" id="KW-0804">Transcription</keyword>